<organism evidence="11 12">
    <name type="scientific">Furculomyces boomerangus</name>
    <dbReference type="NCBI Taxonomy" id="61424"/>
    <lineage>
        <taxon>Eukaryota</taxon>
        <taxon>Fungi</taxon>
        <taxon>Fungi incertae sedis</taxon>
        <taxon>Zoopagomycota</taxon>
        <taxon>Kickxellomycotina</taxon>
        <taxon>Harpellomycetes</taxon>
        <taxon>Harpellales</taxon>
        <taxon>Harpellaceae</taxon>
        <taxon>Furculomyces</taxon>
    </lineage>
</organism>
<feature type="domain" description="Glycosyl hydrolase family 81 C-terminal" evidence="10">
    <location>
        <begin position="314"/>
        <end position="660"/>
    </location>
</feature>
<keyword evidence="8" id="KW-0624">Polysaccharide degradation</keyword>
<dbReference type="PANTHER" id="PTHR31983:SF0">
    <property type="entry name" value="GLUCAN ENDO-1,3-BETA-D-GLUCOSIDASE 2"/>
    <property type="match status" value="1"/>
</dbReference>
<gene>
    <name evidence="11" type="ORF">BB559_002171</name>
</gene>
<evidence type="ECO:0000256" key="7">
    <source>
        <dbReference type="ARBA" id="ARBA00023316"/>
    </source>
</evidence>
<evidence type="ECO:0000256" key="8">
    <source>
        <dbReference type="ARBA" id="ARBA00023326"/>
    </source>
</evidence>
<dbReference type="EMBL" id="MBFT01000125">
    <property type="protein sequence ID" value="PVU96983.1"/>
    <property type="molecule type" value="Genomic_DNA"/>
</dbReference>
<protein>
    <recommendedName>
        <fullName evidence="3">glucan endo-1,3-beta-D-glucosidase</fullName>
        <ecNumber evidence="3">3.2.1.39</ecNumber>
    </recommendedName>
</protein>
<dbReference type="GO" id="GO:0042973">
    <property type="term" value="F:glucan endo-1,3-beta-D-glucosidase activity"/>
    <property type="evidence" value="ECO:0007669"/>
    <property type="project" value="UniProtKB-EC"/>
</dbReference>
<dbReference type="InterPro" id="IPR040451">
    <property type="entry name" value="GH81_N"/>
</dbReference>
<dbReference type="GO" id="GO:0071555">
    <property type="term" value="P:cell wall organization"/>
    <property type="evidence" value="ECO:0007669"/>
    <property type="project" value="UniProtKB-KW"/>
</dbReference>
<keyword evidence="4" id="KW-0378">Hydrolase</keyword>
<dbReference type="EC" id="3.2.1.39" evidence="3"/>
<evidence type="ECO:0000256" key="5">
    <source>
        <dbReference type="ARBA" id="ARBA00023277"/>
    </source>
</evidence>
<dbReference type="AlphaFoldDB" id="A0A2T9YXB3"/>
<dbReference type="PANTHER" id="PTHR31983">
    <property type="entry name" value="ENDO-1,3(4)-BETA-GLUCANASE 1"/>
    <property type="match status" value="1"/>
</dbReference>
<evidence type="ECO:0000259" key="9">
    <source>
        <dbReference type="Pfam" id="PF03639"/>
    </source>
</evidence>
<evidence type="ECO:0000313" key="11">
    <source>
        <dbReference type="EMBL" id="PVU96983.1"/>
    </source>
</evidence>
<dbReference type="STRING" id="61424.A0A2T9YXB3"/>
<proteinExistence type="inferred from homology"/>
<dbReference type="InterPro" id="IPR005200">
    <property type="entry name" value="Endo-beta-glucanase"/>
</dbReference>
<comment type="similarity">
    <text evidence="2">Belongs to the glycosyl hydrolase 81 family.</text>
</comment>
<keyword evidence="6" id="KW-0326">Glycosidase</keyword>
<keyword evidence="12" id="KW-1185">Reference proteome</keyword>
<keyword evidence="5" id="KW-0119">Carbohydrate metabolism</keyword>
<dbReference type="PROSITE" id="PS52008">
    <property type="entry name" value="GH81"/>
    <property type="match status" value="1"/>
</dbReference>
<dbReference type="Pfam" id="PF17652">
    <property type="entry name" value="Glyco_hydro81C"/>
    <property type="match status" value="1"/>
</dbReference>
<accession>A0A2T9YXB3</accession>
<comment type="catalytic activity">
    <reaction evidence="1">
        <text>Hydrolysis of (1-&gt;3)-beta-D-glucosidic linkages in (1-&gt;3)-beta-D-glucans.</text>
        <dbReference type="EC" id="3.2.1.39"/>
    </reaction>
</comment>
<dbReference type="GO" id="GO:0000272">
    <property type="term" value="P:polysaccharide catabolic process"/>
    <property type="evidence" value="ECO:0007669"/>
    <property type="project" value="UniProtKB-KW"/>
</dbReference>
<evidence type="ECO:0000256" key="3">
    <source>
        <dbReference type="ARBA" id="ARBA00012780"/>
    </source>
</evidence>
<evidence type="ECO:0000256" key="4">
    <source>
        <dbReference type="ARBA" id="ARBA00022801"/>
    </source>
</evidence>
<keyword evidence="7" id="KW-0961">Cell wall biogenesis/degradation</keyword>
<dbReference type="GO" id="GO:0052861">
    <property type="term" value="F:endo-1,3(4)-beta-glucanase activity"/>
    <property type="evidence" value="ECO:0007669"/>
    <property type="project" value="InterPro"/>
</dbReference>
<dbReference type="Pfam" id="PF03639">
    <property type="entry name" value="Glyco_hydro_81"/>
    <property type="match status" value="1"/>
</dbReference>
<dbReference type="OrthoDB" id="4473401at2759"/>
<reference evidence="11 12" key="1">
    <citation type="journal article" date="2018" name="MBio">
        <title>Comparative Genomics Reveals the Core Gene Toolbox for the Fungus-Insect Symbiosis.</title>
        <authorList>
            <person name="Wang Y."/>
            <person name="Stata M."/>
            <person name="Wang W."/>
            <person name="Stajich J.E."/>
            <person name="White M.M."/>
            <person name="Moncalvo J.M."/>
        </authorList>
    </citation>
    <scope>NUCLEOTIDE SEQUENCE [LARGE SCALE GENOMIC DNA]</scope>
    <source>
        <strain evidence="11 12">AUS-77-4</strain>
    </source>
</reference>
<sequence>MDENKANIQDSDIPFTNVQNSYKPNALWGDIKAPYPTNRWWMNLVLENGDQPIYCYPYTATASQNGLSFFYPNQSPSAVSVTMSTMAGWSIGCRETFSSRQVESFDDMTMTYSWTSKTNKNAKMIVPFVKGSPFMTFQYQGTTPWLSYGGGKLTSSARDVGKTTYKFGYADGRQYVVFASPPVNLMVTQSGEFVSDAPYNGYLRVAYFPDNENYNNHLNVLKNSAAAIPIGVNVSFGTDTISFGYKLTDSSKNNSLLMLALPHHANILTGVSNVSNFSTYQVLKGNMYPVLGSNWVLKYKVNQTTWNSTNKIDSSYVQRIRDSLDQEANNENPNNQDTSVYTRGKTLARLARMALIADEIGYKDKAASIVNNLQENIQKWLDSTVANPLQYDTVWGGICTKQGLADFGADYGNGKYNDHYYHYGYYMYAAAVVGKLASNGSAWLSTWKNNLVSMLNDYANVDNNSNGFTRLRHMDLYDGHSWASGLFVFGLNRNQESTSEAVNAYYGGYLYALVSGDITKANIMNLLLTSEILSAQTYWQPSPGGVYPNVFANNYIVGILWETSAQYTTWFGNNAEYIYGIQMLPFTPITFSLLNRTWLQSAWPVIKSRTINSGRTVSDDWKGFMLMAGAIVDKSNVTNMINALNTYDNGNSKTNVLWWLSVC</sequence>
<dbReference type="Gene3D" id="2.70.98.30">
    <property type="entry name" value="Golgi alpha-mannosidase II, domain 4"/>
    <property type="match status" value="1"/>
</dbReference>
<name>A0A2T9YXB3_9FUNG</name>
<comment type="caution">
    <text evidence="11">The sequence shown here is derived from an EMBL/GenBank/DDBJ whole genome shotgun (WGS) entry which is preliminary data.</text>
</comment>
<feature type="domain" description="Glycosyl hydrolase family 81 N-terminal" evidence="9">
    <location>
        <begin position="32"/>
        <end position="304"/>
    </location>
</feature>
<evidence type="ECO:0000259" key="10">
    <source>
        <dbReference type="Pfam" id="PF17652"/>
    </source>
</evidence>
<evidence type="ECO:0000256" key="2">
    <source>
        <dbReference type="ARBA" id="ARBA00010730"/>
    </source>
</evidence>
<dbReference type="Proteomes" id="UP000245699">
    <property type="component" value="Unassembled WGS sequence"/>
</dbReference>
<dbReference type="InterPro" id="IPR040720">
    <property type="entry name" value="GH81_C"/>
</dbReference>
<evidence type="ECO:0000256" key="6">
    <source>
        <dbReference type="ARBA" id="ARBA00023295"/>
    </source>
</evidence>
<evidence type="ECO:0000313" key="12">
    <source>
        <dbReference type="Proteomes" id="UP000245699"/>
    </source>
</evidence>
<evidence type="ECO:0000256" key="1">
    <source>
        <dbReference type="ARBA" id="ARBA00000382"/>
    </source>
</evidence>